<sequence>MEDVSASTEPALLDPTNPSGPCTTSPRHYAWLFVFHASSLWVERMFDFAVAIFISKIYSGTFLQTSLYGLAITAAPIILSSFVGSLIDTSMKIIAVRIALFIQKTAIIFSFISLIILDLQKQDGDVLTDFHYYLFYCLLITGAIMRLSTVGIKIGIERHWLAVLTKSDSGLLSSLNAILRRIDLLCGFFVPMFVSTISDLNTIYLTSICLITLTVASFFVEIYSVTSLYKRFPILVEMDLPANIRSLNASPVAVFRNLAFFVKHPLFLTSLSLSLLFCNVLSFGGTMIAYFKAVGFSDKQVALVSGACTFTGIVGTFISPHLVRRIGLRWAGNAFLSQEVFYLALVVIAIHLVPVHSVAFYLALLAGTILARAGLCGFDLVQTQMIQEGVGFEQLGIYVGFQFGLQNAFELGQYGLTTIWSDPDDFKYPATMSLLIVGMSLVIFFSHGYLKPNPINSHFL</sequence>
<comment type="caution">
    <text evidence="1">The sequence shown here is derived from an EMBL/GenBank/DDBJ whole genome shotgun (WGS) entry which is preliminary data.</text>
</comment>
<organism evidence="1 2">
    <name type="scientific">Entomophthora muscae</name>
    <dbReference type="NCBI Taxonomy" id="34485"/>
    <lineage>
        <taxon>Eukaryota</taxon>
        <taxon>Fungi</taxon>
        <taxon>Fungi incertae sedis</taxon>
        <taxon>Zoopagomycota</taxon>
        <taxon>Entomophthoromycotina</taxon>
        <taxon>Entomophthoromycetes</taxon>
        <taxon>Entomophthorales</taxon>
        <taxon>Entomophthoraceae</taxon>
        <taxon>Entomophthora</taxon>
    </lineage>
</organism>
<gene>
    <name evidence="1" type="ORF">DSO57_1028859</name>
</gene>
<dbReference type="Proteomes" id="UP001165960">
    <property type="component" value="Unassembled WGS sequence"/>
</dbReference>
<name>A0ACC2UB87_9FUNG</name>
<keyword evidence="2" id="KW-1185">Reference proteome</keyword>
<reference evidence="1" key="1">
    <citation type="submission" date="2022-04" db="EMBL/GenBank/DDBJ databases">
        <title>Genome of the entomopathogenic fungus Entomophthora muscae.</title>
        <authorList>
            <person name="Elya C."/>
            <person name="Lovett B.R."/>
            <person name="Lee E."/>
            <person name="Macias A.M."/>
            <person name="Hajek A.E."/>
            <person name="De Bivort B.L."/>
            <person name="Kasson M.T."/>
            <person name="De Fine Licht H.H."/>
            <person name="Stajich J.E."/>
        </authorList>
    </citation>
    <scope>NUCLEOTIDE SEQUENCE</scope>
    <source>
        <strain evidence="1">Berkeley</strain>
    </source>
</reference>
<proteinExistence type="predicted"/>
<evidence type="ECO:0000313" key="1">
    <source>
        <dbReference type="EMBL" id="KAJ9083985.1"/>
    </source>
</evidence>
<protein>
    <submittedName>
        <fullName evidence="1">Uncharacterized protein</fullName>
    </submittedName>
</protein>
<dbReference type="EMBL" id="QTSX02000896">
    <property type="protein sequence ID" value="KAJ9083985.1"/>
    <property type="molecule type" value="Genomic_DNA"/>
</dbReference>
<accession>A0ACC2UB87</accession>
<evidence type="ECO:0000313" key="2">
    <source>
        <dbReference type="Proteomes" id="UP001165960"/>
    </source>
</evidence>